<feature type="compositionally biased region" description="Basic residues" evidence="16">
    <location>
        <begin position="1275"/>
        <end position="1285"/>
    </location>
</feature>
<keyword evidence="6" id="KW-0723">Serine/threonine-protein kinase</keyword>
<feature type="region of interest" description="Disordered" evidence="16">
    <location>
        <begin position="1390"/>
        <end position="1454"/>
    </location>
</feature>
<dbReference type="SUPFAM" id="SSF56112">
    <property type="entry name" value="Protein kinase-like (PK-like)"/>
    <property type="match status" value="1"/>
</dbReference>
<keyword evidence="11" id="KW-0547">Nucleotide-binding</keyword>
<gene>
    <name evidence="18" type="ORF">BaRGS_00015986</name>
</gene>
<keyword evidence="7" id="KW-0597">Phosphoprotein</keyword>
<accession>A0ABD0L023</accession>
<keyword evidence="5" id="KW-0963">Cytoplasm</keyword>
<feature type="domain" description="Protein kinase" evidence="17">
    <location>
        <begin position="316"/>
        <end position="530"/>
    </location>
</feature>
<feature type="repeat" description="RCC1" evidence="15">
    <location>
        <begin position="653"/>
        <end position="704"/>
    </location>
</feature>
<feature type="compositionally biased region" description="Acidic residues" evidence="16">
    <location>
        <begin position="1142"/>
        <end position="1157"/>
    </location>
</feature>
<keyword evidence="8" id="KW-0808">Transferase</keyword>
<dbReference type="Proteomes" id="UP001519460">
    <property type="component" value="Unassembled WGS sequence"/>
</dbReference>
<feature type="compositionally biased region" description="Polar residues" evidence="16">
    <location>
        <begin position="19"/>
        <end position="33"/>
    </location>
</feature>
<dbReference type="GO" id="GO:0046872">
    <property type="term" value="F:metal ion binding"/>
    <property type="evidence" value="ECO:0007669"/>
    <property type="project" value="UniProtKB-KW"/>
</dbReference>
<dbReference type="InterPro" id="IPR011009">
    <property type="entry name" value="Kinase-like_dom_sf"/>
</dbReference>
<feature type="non-terminal residue" evidence="18">
    <location>
        <position position="1"/>
    </location>
</feature>
<feature type="region of interest" description="Disordered" evidence="16">
    <location>
        <begin position="1068"/>
        <end position="1122"/>
    </location>
</feature>
<keyword evidence="10" id="KW-0677">Repeat</keyword>
<dbReference type="GO" id="GO:0005524">
    <property type="term" value="F:ATP binding"/>
    <property type="evidence" value="ECO:0007669"/>
    <property type="project" value="UniProtKB-KW"/>
</dbReference>
<evidence type="ECO:0000256" key="9">
    <source>
        <dbReference type="ARBA" id="ARBA00022723"/>
    </source>
</evidence>
<feature type="compositionally biased region" description="Basic and acidic residues" evidence="16">
    <location>
        <begin position="47"/>
        <end position="76"/>
    </location>
</feature>
<dbReference type="InterPro" id="IPR000408">
    <property type="entry name" value="Reg_chr_condens"/>
</dbReference>
<feature type="region of interest" description="Disordered" evidence="16">
    <location>
        <begin position="1"/>
        <end position="102"/>
    </location>
</feature>
<evidence type="ECO:0000256" key="13">
    <source>
        <dbReference type="ARBA" id="ARBA00022840"/>
    </source>
</evidence>
<evidence type="ECO:0000313" key="18">
    <source>
        <dbReference type="EMBL" id="KAK7492848.1"/>
    </source>
</evidence>
<feature type="compositionally biased region" description="Basic residues" evidence="16">
    <location>
        <begin position="1070"/>
        <end position="1084"/>
    </location>
</feature>
<feature type="compositionally biased region" description="Polar residues" evidence="16">
    <location>
        <begin position="1440"/>
        <end position="1454"/>
    </location>
</feature>
<dbReference type="EC" id="2.7.11.1" evidence="4"/>
<dbReference type="InterPro" id="IPR051997">
    <property type="entry name" value="STK_NEK"/>
</dbReference>
<evidence type="ECO:0000256" key="4">
    <source>
        <dbReference type="ARBA" id="ARBA00012513"/>
    </source>
</evidence>
<evidence type="ECO:0000256" key="15">
    <source>
        <dbReference type="PROSITE-ProRule" id="PRU00235"/>
    </source>
</evidence>
<comment type="subcellular location">
    <subcellularLocation>
        <location evidence="2">Cytoplasm</location>
    </subcellularLocation>
</comment>
<feature type="region of interest" description="Disordered" evidence="16">
    <location>
        <begin position="1184"/>
        <end position="1291"/>
    </location>
</feature>
<feature type="region of interest" description="Disordered" evidence="16">
    <location>
        <begin position="883"/>
        <end position="1021"/>
    </location>
</feature>
<reference evidence="18 19" key="1">
    <citation type="journal article" date="2023" name="Sci. Data">
        <title>Genome assembly of the Korean intertidal mud-creeper Batillaria attramentaria.</title>
        <authorList>
            <person name="Patra A.K."/>
            <person name="Ho P.T."/>
            <person name="Jun S."/>
            <person name="Lee S.J."/>
            <person name="Kim Y."/>
            <person name="Won Y.J."/>
        </authorList>
    </citation>
    <scope>NUCLEOTIDE SEQUENCE [LARGE SCALE GENOMIC DNA]</scope>
    <source>
        <strain evidence="18">Wonlab-2016</strain>
    </source>
</reference>
<feature type="repeat" description="RCC1" evidence="15">
    <location>
        <begin position="757"/>
        <end position="816"/>
    </location>
</feature>
<dbReference type="InterPro" id="IPR000719">
    <property type="entry name" value="Prot_kinase_dom"/>
</dbReference>
<comment type="similarity">
    <text evidence="3">Belongs to the protein kinase superfamily. NEK Ser/Thr protein kinase family. NIMA subfamily.</text>
</comment>
<comment type="caution">
    <text evidence="18">The sequence shown here is derived from an EMBL/GenBank/DDBJ whole genome shotgun (WGS) entry which is preliminary data.</text>
</comment>
<evidence type="ECO:0000256" key="10">
    <source>
        <dbReference type="ARBA" id="ARBA00022737"/>
    </source>
</evidence>
<dbReference type="PRINTS" id="PR00633">
    <property type="entry name" value="RCCNDNSATION"/>
</dbReference>
<evidence type="ECO:0000256" key="11">
    <source>
        <dbReference type="ARBA" id="ARBA00022741"/>
    </source>
</evidence>
<feature type="repeat" description="RCC1" evidence="15">
    <location>
        <begin position="817"/>
        <end position="868"/>
    </location>
</feature>
<dbReference type="GO" id="GO:0004674">
    <property type="term" value="F:protein serine/threonine kinase activity"/>
    <property type="evidence" value="ECO:0007669"/>
    <property type="project" value="UniProtKB-KW"/>
</dbReference>
<dbReference type="PROSITE" id="PS50011">
    <property type="entry name" value="PROTEIN_KINASE_DOM"/>
    <property type="match status" value="1"/>
</dbReference>
<feature type="compositionally biased region" description="Polar residues" evidence="16">
    <location>
        <begin position="1110"/>
        <end position="1122"/>
    </location>
</feature>
<keyword evidence="14" id="KW-0460">Magnesium</keyword>
<feature type="compositionally biased region" description="Polar residues" evidence="16">
    <location>
        <begin position="884"/>
        <end position="905"/>
    </location>
</feature>
<evidence type="ECO:0000256" key="16">
    <source>
        <dbReference type="SAM" id="MobiDB-lite"/>
    </source>
</evidence>
<evidence type="ECO:0000256" key="6">
    <source>
        <dbReference type="ARBA" id="ARBA00022527"/>
    </source>
</evidence>
<feature type="compositionally biased region" description="Basic and acidic residues" evidence="16">
    <location>
        <begin position="912"/>
        <end position="923"/>
    </location>
</feature>
<evidence type="ECO:0000256" key="5">
    <source>
        <dbReference type="ARBA" id="ARBA00022490"/>
    </source>
</evidence>
<sequence>IPGMTSPSDASIKAKESARSGTTIVPSDLSVPTSAHPISRSLQNLKYDADDGSNERDGKRVGSADNATQRERESGTKKVAKHRRCHSQSIVPSAGLSLPPPARYMRSQSANVTEQGGGEATPLVICDEAVSVEEVYGGRGQKLEGLPPRLLVVSSRVRNISVLRHALLPGVSLLQYNYETQSLEDILSSVSQTLNGRQVHSIAFITSCLGASIPLTSSDDKVLNRDTVQDKSITDFLTQLKEEHCNKEASSGMRLDFLACTGLQQGEAALLAQDLESKLEVPVGVWRDLVGADLTPKKADDTSSHSTSCVAELYFRLERLRSWSGAYGAAVLYKKKDDDSLVILKEINMHDLTAAERQLALNEVRVLAMLDHPNIISYFDSFEEDGVLMIEMEYADGGTLAQYLSQQDASVSSDREREVLTMFQQIVAAIRHIHEHNILHSPEMCEGKPYSYKSDIWALGCILYEMACLQKTFEGSNLPALVNKIMKGQFAPVKENYSTEFRDLVCDMLQRDPDLRPSANDIMYTRLPQLMSKFEDPNSDPEDELMASAESISRRAKIRSVLYYLESSTGTMTCITGLPPRMKIRQVGVSSDHVVVVTTEQQVYSWGRGEKGQLGHGDTKSCPDPCLVEALKGKSITMACCGDGFSVFGSDNGLVLTCGDGSTGCLGHGDWAQALKPRLIEALLSVDVVVVTCGPRHVAVVGREGGVFCWGQGDRGQLGLGTEDSHCQPMRVQIEEPVVFRDVKCGVDGTMFLTDMGGVFACGSNQHNKLGLNNRQGFLMTEVEGRNIPTPVRALARHRVVSVAMGPHHSAVIVEAGHVYTFGRNSEGQLGTGNVKATHAPMELKSLSDKSVNHVQCGDHFSVASTRDHQLYYWGLRYTAAQPRHSTGSCNANTTDEGSSRSSIGSLAAEVEATREEGREEITPRNVTGPENVELRTGSFVDASEQEEGSTQPGLTGSRGDSGVAMTTGSGEGTDNGMPGPSPLCDTAAPGFRPLSETMARRSLSAGSRDNGKEKDRDKEKEIGRDDSVILLEPVEIIRIKQANEKVLLGNVFCHGENLFIQVETTAPPPRRRTFKKRSFRRRPYGTSDLSRDPKQLSASSHEAGDEYSSEASEIDSQTTVPTWLRDELSGEIEDVPRCHDNDDDGNEADDTSDLTDDDSHTHVMIDSSMSSIQINRVLTPVKGGGDALTPRPAQPFVRSSQLAMSASGGRDRASSINSTESNPDRASAEHTDSSSSETAHIRNGNRELTVPYSASHRGSVSSAGKTRGLGGKLSRGRSAGRGKSKSHEEVLKERLAARGFVSDVTVKRREEALLCELELMREEKKRAETELQALQRERELQAVRVRQEAERLAKEREEELRGQVEALRRELEKQSLHLEDHQRLVGHLQEQLQQAQQQPPRALPAHPNGFVAPPPTPRQETVPPQHSTPPPSARRGNHSARSTGSSSKVCSVQ</sequence>
<feature type="repeat" description="RCC1" evidence="15">
    <location>
        <begin position="601"/>
        <end position="652"/>
    </location>
</feature>
<evidence type="ECO:0000256" key="8">
    <source>
        <dbReference type="ARBA" id="ARBA00022679"/>
    </source>
</evidence>
<dbReference type="InterPro" id="IPR058923">
    <property type="entry name" value="RCC1-like_dom"/>
</dbReference>
<feature type="compositionally biased region" description="Basic and acidic residues" evidence="16">
    <location>
        <begin position="1010"/>
        <end position="1021"/>
    </location>
</feature>
<evidence type="ECO:0000256" key="1">
    <source>
        <dbReference type="ARBA" id="ARBA00001946"/>
    </source>
</evidence>
<evidence type="ECO:0000256" key="12">
    <source>
        <dbReference type="ARBA" id="ARBA00022777"/>
    </source>
</evidence>
<dbReference type="PANTHER" id="PTHR44535">
    <property type="entry name" value="PROTEIN CBG16200"/>
    <property type="match status" value="1"/>
</dbReference>
<dbReference type="GO" id="GO:0005737">
    <property type="term" value="C:cytoplasm"/>
    <property type="evidence" value="ECO:0007669"/>
    <property type="project" value="UniProtKB-SubCell"/>
</dbReference>
<evidence type="ECO:0000313" key="19">
    <source>
        <dbReference type="Proteomes" id="UP001519460"/>
    </source>
</evidence>
<evidence type="ECO:0000256" key="2">
    <source>
        <dbReference type="ARBA" id="ARBA00004496"/>
    </source>
</evidence>
<dbReference type="EMBL" id="JACVVK020000099">
    <property type="protein sequence ID" value="KAK7492848.1"/>
    <property type="molecule type" value="Genomic_DNA"/>
</dbReference>
<dbReference type="PROSITE" id="PS50012">
    <property type="entry name" value="RCC1_3"/>
    <property type="match status" value="5"/>
</dbReference>
<evidence type="ECO:0000259" key="17">
    <source>
        <dbReference type="PROSITE" id="PS50011"/>
    </source>
</evidence>
<organism evidence="18 19">
    <name type="scientific">Batillaria attramentaria</name>
    <dbReference type="NCBI Taxonomy" id="370345"/>
    <lineage>
        <taxon>Eukaryota</taxon>
        <taxon>Metazoa</taxon>
        <taxon>Spiralia</taxon>
        <taxon>Lophotrochozoa</taxon>
        <taxon>Mollusca</taxon>
        <taxon>Gastropoda</taxon>
        <taxon>Caenogastropoda</taxon>
        <taxon>Sorbeoconcha</taxon>
        <taxon>Cerithioidea</taxon>
        <taxon>Batillariidae</taxon>
        <taxon>Batillaria</taxon>
    </lineage>
</organism>
<dbReference type="Gene3D" id="1.10.510.10">
    <property type="entry name" value="Transferase(Phosphotransferase) domain 1"/>
    <property type="match status" value="2"/>
</dbReference>
<keyword evidence="12" id="KW-0418">Kinase</keyword>
<keyword evidence="13" id="KW-0067">ATP-binding</keyword>
<evidence type="ECO:0000256" key="14">
    <source>
        <dbReference type="ARBA" id="ARBA00022842"/>
    </source>
</evidence>
<dbReference type="FunFam" id="3.30.200.20:FF:000097">
    <property type="entry name" value="Probable serine/threonine-protein kinase nek1"/>
    <property type="match status" value="1"/>
</dbReference>
<comment type="cofactor">
    <cofactor evidence="1">
        <name>Mg(2+)</name>
        <dbReference type="ChEBI" id="CHEBI:18420"/>
    </cofactor>
</comment>
<dbReference type="Gene3D" id="3.30.200.20">
    <property type="entry name" value="Phosphorylase Kinase, domain 1"/>
    <property type="match status" value="1"/>
</dbReference>
<dbReference type="InterPro" id="IPR009091">
    <property type="entry name" value="RCC1/BLIP-II"/>
</dbReference>
<evidence type="ECO:0000256" key="7">
    <source>
        <dbReference type="ARBA" id="ARBA00022553"/>
    </source>
</evidence>
<feature type="region of interest" description="Disordered" evidence="16">
    <location>
        <begin position="1135"/>
        <end position="1162"/>
    </location>
</feature>
<dbReference type="Gene3D" id="2.130.10.30">
    <property type="entry name" value="Regulator of chromosome condensation 1/beta-lactamase-inhibitor protein II"/>
    <property type="match status" value="1"/>
</dbReference>
<feature type="compositionally biased region" description="Low complexity" evidence="16">
    <location>
        <begin position="1390"/>
        <end position="1406"/>
    </location>
</feature>
<protein>
    <recommendedName>
        <fullName evidence="4">non-specific serine/threonine protein kinase</fullName>
        <ecNumber evidence="4">2.7.11.1</ecNumber>
    </recommendedName>
</protein>
<proteinExistence type="inferred from homology"/>
<feature type="compositionally biased region" description="Basic and acidic residues" evidence="16">
    <location>
        <begin position="1223"/>
        <end position="1233"/>
    </location>
</feature>
<dbReference type="SUPFAM" id="SSF50985">
    <property type="entry name" value="RCC1/BLIP-II"/>
    <property type="match status" value="1"/>
</dbReference>
<name>A0ABD0L023_9CAEN</name>
<evidence type="ECO:0000256" key="3">
    <source>
        <dbReference type="ARBA" id="ARBA00010886"/>
    </source>
</evidence>
<dbReference type="PANTHER" id="PTHR44535:SF5">
    <property type="entry name" value="PROTEIN KINASE DOMAIN-CONTAINING PROTEIN"/>
    <property type="match status" value="1"/>
</dbReference>
<feature type="repeat" description="RCC1" evidence="15">
    <location>
        <begin position="705"/>
        <end position="756"/>
    </location>
</feature>
<dbReference type="Pfam" id="PF00069">
    <property type="entry name" value="Pkinase"/>
    <property type="match status" value="2"/>
</dbReference>
<keyword evidence="9" id="KW-0479">Metal-binding</keyword>
<dbReference type="Pfam" id="PF25390">
    <property type="entry name" value="WD40_RLD"/>
    <property type="match status" value="1"/>
</dbReference>
<keyword evidence="19" id="KW-1185">Reference proteome</keyword>